<dbReference type="Gene3D" id="3.90.180.10">
    <property type="entry name" value="Medium-chain alcohol dehydrogenases, catalytic domain"/>
    <property type="match status" value="1"/>
</dbReference>
<name>A0A4R4YTT2_9PSEU</name>
<dbReference type="OrthoDB" id="9790818at2"/>
<dbReference type="Gene3D" id="3.40.50.720">
    <property type="entry name" value="NAD(P)-binding Rossmann-like Domain"/>
    <property type="match status" value="1"/>
</dbReference>
<dbReference type="InterPro" id="IPR036291">
    <property type="entry name" value="NAD(P)-bd_dom_sf"/>
</dbReference>
<evidence type="ECO:0000259" key="8">
    <source>
        <dbReference type="SMART" id="SM00829"/>
    </source>
</evidence>
<dbReference type="InterPro" id="IPR011032">
    <property type="entry name" value="GroES-like_sf"/>
</dbReference>
<comment type="subcellular location">
    <subcellularLocation>
        <location evidence="1">Cytoplasm</location>
    </subcellularLocation>
</comment>
<gene>
    <name evidence="9" type="primary">ccrA</name>
    <name evidence="9" type="ORF">E1288_22795</name>
</gene>
<dbReference type="SUPFAM" id="SSF50129">
    <property type="entry name" value="GroES-like"/>
    <property type="match status" value="1"/>
</dbReference>
<feature type="region of interest" description="Disordered" evidence="7">
    <location>
        <begin position="1"/>
        <end position="27"/>
    </location>
</feature>
<evidence type="ECO:0000256" key="7">
    <source>
        <dbReference type="SAM" id="MobiDB-lite"/>
    </source>
</evidence>
<dbReference type="NCBIfam" id="TIGR01751">
    <property type="entry name" value="crot-CoA-red"/>
    <property type="match status" value="1"/>
</dbReference>
<keyword evidence="3" id="KW-0963">Cytoplasm</keyword>
<dbReference type="RefSeq" id="WP_132488264.1">
    <property type="nucleotide sequence ID" value="NZ_SMKW01000031.1"/>
</dbReference>
<feature type="domain" description="Enoyl reductase (ER)" evidence="8">
    <location>
        <begin position="43"/>
        <end position="412"/>
    </location>
</feature>
<dbReference type="PANTHER" id="PTHR44154">
    <property type="entry name" value="QUINONE OXIDOREDUCTASE"/>
    <property type="match status" value="1"/>
</dbReference>
<dbReference type="InterPro" id="IPR013149">
    <property type="entry name" value="ADH-like_C"/>
</dbReference>
<dbReference type="GO" id="GO:0003723">
    <property type="term" value="F:RNA binding"/>
    <property type="evidence" value="ECO:0007669"/>
    <property type="project" value="UniProtKB-KW"/>
</dbReference>
<evidence type="ECO:0000256" key="1">
    <source>
        <dbReference type="ARBA" id="ARBA00004496"/>
    </source>
</evidence>
<evidence type="ECO:0000256" key="3">
    <source>
        <dbReference type="ARBA" id="ARBA00022490"/>
    </source>
</evidence>
<reference evidence="9 10" key="1">
    <citation type="submission" date="2019-03" db="EMBL/GenBank/DDBJ databases">
        <title>Draft genome sequences of novel Actinobacteria.</title>
        <authorList>
            <person name="Sahin N."/>
            <person name="Ay H."/>
            <person name="Saygin H."/>
        </authorList>
    </citation>
    <scope>NUCLEOTIDE SEQUENCE [LARGE SCALE GENOMIC DNA]</scope>
    <source>
        <strain evidence="9 10">7K502</strain>
    </source>
</reference>
<dbReference type="InterPro" id="IPR002364">
    <property type="entry name" value="Quin_OxRdtase/zeta-crystal_CS"/>
</dbReference>
<dbReference type="InterPro" id="IPR020843">
    <property type="entry name" value="ER"/>
</dbReference>
<proteinExistence type="predicted"/>
<comment type="caution">
    <text evidence="9">The sequence shown here is derived from an EMBL/GenBank/DDBJ whole genome shotgun (WGS) entry which is preliminary data.</text>
</comment>
<dbReference type="SUPFAM" id="SSF51735">
    <property type="entry name" value="NAD(P)-binding Rossmann-fold domains"/>
    <property type="match status" value="1"/>
</dbReference>
<keyword evidence="6" id="KW-0007">Acetylation</keyword>
<dbReference type="Pfam" id="PF00107">
    <property type="entry name" value="ADH_zinc_N"/>
    <property type="match status" value="1"/>
</dbReference>
<protein>
    <submittedName>
        <fullName evidence="9">Crotonyl-CoA carboxylase/reductase</fullName>
        <ecNumber evidence="9">1.3.1.85</ecNumber>
    </submittedName>
</protein>
<evidence type="ECO:0000256" key="6">
    <source>
        <dbReference type="ARBA" id="ARBA00022990"/>
    </source>
</evidence>
<evidence type="ECO:0000313" key="9">
    <source>
        <dbReference type="EMBL" id="TDD48130.1"/>
    </source>
</evidence>
<dbReference type="PROSITE" id="PS01162">
    <property type="entry name" value="QOR_ZETA_CRYSTAL"/>
    <property type="match status" value="1"/>
</dbReference>
<dbReference type="PANTHER" id="PTHR44154:SF1">
    <property type="entry name" value="QUINONE OXIDOREDUCTASE"/>
    <property type="match status" value="1"/>
</dbReference>
<dbReference type="GO" id="GO:0005737">
    <property type="term" value="C:cytoplasm"/>
    <property type="evidence" value="ECO:0007669"/>
    <property type="project" value="UniProtKB-SubCell"/>
</dbReference>
<dbReference type="InterPro" id="IPR010085">
    <property type="entry name" value="Crot_CoA_red"/>
</dbReference>
<dbReference type="GO" id="GO:0008270">
    <property type="term" value="F:zinc ion binding"/>
    <property type="evidence" value="ECO:0007669"/>
    <property type="project" value="InterPro"/>
</dbReference>
<dbReference type="AlphaFoldDB" id="A0A4R4YTT2"/>
<keyword evidence="5" id="KW-0694">RNA-binding</keyword>
<dbReference type="GO" id="GO:0043880">
    <property type="term" value="F:crotonyl-CoA reductase activity"/>
    <property type="evidence" value="ECO:0007669"/>
    <property type="project" value="InterPro"/>
</dbReference>
<keyword evidence="9" id="KW-0560">Oxidoreductase</keyword>
<dbReference type="InterPro" id="IPR013154">
    <property type="entry name" value="ADH-like_N"/>
</dbReference>
<evidence type="ECO:0000256" key="4">
    <source>
        <dbReference type="ARBA" id="ARBA00022857"/>
    </source>
</evidence>
<evidence type="ECO:0000313" key="10">
    <source>
        <dbReference type="Proteomes" id="UP000294947"/>
    </source>
</evidence>
<dbReference type="EC" id="1.3.1.85" evidence="9"/>
<comment type="subunit">
    <text evidence="2">Homotetramer.</text>
</comment>
<organism evidence="9 10">
    <name type="scientific">Saccharopolyspora elongata</name>
    <dbReference type="NCBI Taxonomy" id="2530387"/>
    <lineage>
        <taxon>Bacteria</taxon>
        <taxon>Bacillati</taxon>
        <taxon>Actinomycetota</taxon>
        <taxon>Actinomycetes</taxon>
        <taxon>Pseudonocardiales</taxon>
        <taxon>Pseudonocardiaceae</taxon>
        <taxon>Saccharopolyspora</taxon>
    </lineage>
</organism>
<dbReference type="InterPro" id="IPR051603">
    <property type="entry name" value="Zinc-ADH_QOR/CCCR"/>
</dbReference>
<dbReference type="EMBL" id="SMKW01000031">
    <property type="protein sequence ID" value="TDD48130.1"/>
    <property type="molecule type" value="Genomic_DNA"/>
</dbReference>
<dbReference type="SMART" id="SM00829">
    <property type="entry name" value="PKS_ER"/>
    <property type="match status" value="1"/>
</dbReference>
<dbReference type="Proteomes" id="UP000294947">
    <property type="component" value="Unassembled WGS sequence"/>
</dbReference>
<evidence type="ECO:0000256" key="5">
    <source>
        <dbReference type="ARBA" id="ARBA00022884"/>
    </source>
</evidence>
<keyword evidence="10" id="KW-1185">Reference proteome</keyword>
<accession>A0A4R4YTT2</accession>
<dbReference type="Pfam" id="PF08240">
    <property type="entry name" value="ADH_N"/>
    <property type="match status" value="1"/>
</dbReference>
<keyword evidence="4" id="KW-0521">NADP</keyword>
<dbReference type="CDD" id="cd08246">
    <property type="entry name" value="crotonyl_coA_red"/>
    <property type="match status" value="1"/>
</dbReference>
<sequence>MGTDERRSVVTPGAEPTPIGELPPVGVVPPTMHAQVVRQSRYGDPAEAFQPELVDTPRIGPDEVLIAVMAAGINYNNVWAARGYPVDQVAVRQKRGEPEDFHIGGSDAAGIVYAVGDDVTNVEIGQHVVVHPGVWDADDPWIARGKDPMIAPSAKIWGYDTNYGAFGQFARAQAHQVMPKAERLSWEEAAAPTLVGTTAYRMLHGWAGNTVQEGDLVLVWGGSGGLGTQASQLVKAAGGRAIAVVSDDERGAYAMKCGATGYINRREFGHWGVPPLVDDKAGQKEWSAGARAFGKKVWEIAGSREDPALVFEHPGSATIPTSIFLCQPGGMVVICAGTTGFDAMVDLRYHWTRQKRLQGSHGTNDEQAYAYNDLVRNGRIDPCVGRTLPFTDIPAAHAAMGRGEDVFGNVTILLGAKEPGLGRA</sequence>
<evidence type="ECO:0000256" key="2">
    <source>
        <dbReference type="ARBA" id="ARBA00011881"/>
    </source>
</evidence>